<evidence type="ECO:0000313" key="3">
    <source>
        <dbReference type="Proteomes" id="UP000799438"/>
    </source>
</evidence>
<dbReference type="AlphaFoldDB" id="A0A6A6BIW1"/>
<evidence type="ECO:0000256" key="1">
    <source>
        <dbReference type="SAM" id="MobiDB-lite"/>
    </source>
</evidence>
<sequence length="343" mass="38102">MKQKQRLERVDDRNQTSLPTPETLYEELPTSWSGSEFSQTDNQHQETQSLFDISTAEAQQQQYPMFSDDCDIHIQPPTPPLSTPQPQCTHATNSGTMPGLFHTINTGSQQQPVHNCYDNFVHTAPHQFFPPTSDECDMALQQSTSPFQTAQPHYAQASISGINSCQFHAGGQQHTTHNSCNGHAPKALQQQFVPLDHDLQHFTHQLSASRTPCVCTPGSNPTSYHSQVQPASQHQRIHSFYNRSPLPASSRIGSSEDCSRALYDHSEQSCGAPAVNFSSPFNTPQHVSHPYIALPSSTKRRCCCHHSHVYTPAVGHMPMNGFDMHALYPFQGSAQGHTNAEFL</sequence>
<accession>A0A6A6BIW1</accession>
<dbReference type="Proteomes" id="UP000799438">
    <property type="component" value="Unassembled WGS sequence"/>
</dbReference>
<name>A0A6A6BIW1_9PEZI</name>
<evidence type="ECO:0000313" key="2">
    <source>
        <dbReference type="EMBL" id="KAF2143956.1"/>
    </source>
</evidence>
<dbReference type="EMBL" id="ML995480">
    <property type="protein sequence ID" value="KAF2143956.1"/>
    <property type="molecule type" value="Genomic_DNA"/>
</dbReference>
<keyword evidence="3" id="KW-1185">Reference proteome</keyword>
<feature type="compositionally biased region" description="Basic and acidic residues" evidence="1">
    <location>
        <begin position="1"/>
        <end position="14"/>
    </location>
</feature>
<feature type="region of interest" description="Disordered" evidence="1">
    <location>
        <begin position="1"/>
        <end position="24"/>
    </location>
</feature>
<dbReference type="RefSeq" id="XP_033399668.1">
    <property type="nucleotide sequence ID" value="XM_033535532.1"/>
</dbReference>
<gene>
    <name evidence="2" type="ORF">K452DRAFT_150653</name>
</gene>
<dbReference type="GeneID" id="54293026"/>
<protein>
    <submittedName>
        <fullName evidence="2">Uncharacterized protein</fullName>
    </submittedName>
</protein>
<proteinExistence type="predicted"/>
<reference evidence="2" key="1">
    <citation type="journal article" date="2020" name="Stud. Mycol.">
        <title>101 Dothideomycetes genomes: a test case for predicting lifestyles and emergence of pathogens.</title>
        <authorList>
            <person name="Haridas S."/>
            <person name="Albert R."/>
            <person name="Binder M."/>
            <person name="Bloem J."/>
            <person name="Labutti K."/>
            <person name="Salamov A."/>
            <person name="Andreopoulos B."/>
            <person name="Baker S."/>
            <person name="Barry K."/>
            <person name="Bills G."/>
            <person name="Bluhm B."/>
            <person name="Cannon C."/>
            <person name="Castanera R."/>
            <person name="Culley D."/>
            <person name="Daum C."/>
            <person name="Ezra D."/>
            <person name="Gonzalez J."/>
            <person name="Henrissat B."/>
            <person name="Kuo A."/>
            <person name="Liang C."/>
            <person name="Lipzen A."/>
            <person name="Lutzoni F."/>
            <person name="Magnuson J."/>
            <person name="Mondo S."/>
            <person name="Nolan M."/>
            <person name="Ohm R."/>
            <person name="Pangilinan J."/>
            <person name="Park H.-J."/>
            <person name="Ramirez L."/>
            <person name="Alfaro M."/>
            <person name="Sun H."/>
            <person name="Tritt A."/>
            <person name="Yoshinaga Y."/>
            <person name="Zwiers L.-H."/>
            <person name="Turgeon B."/>
            <person name="Goodwin S."/>
            <person name="Spatafora J."/>
            <person name="Crous P."/>
            <person name="Grigoriev I."/>
        </authorList>
    </citation>
    <scope>NUCLEOTIDE SEQUENCE</scope>
    <source>
        <strain evidence="2">CBS 121167</strain>
    </source>
</reference>
<organism evidence="2 3">
    <name type="scientific">Aplosporella prunicola CBS 121167</name>
    <dbReference type="NCBI Taxonomy" id="1176127"/>
    <lineage>
        <taxon>Eukaryota</taxon>
        <taxon>Fungi</taxon>
        <taxon>Dikarya</taxon>
        <taxon>Ascomycota</taxon>
        <taxon>Pezizomycotina</taxon>
        <taxon>Dothideomycetes</taxon>
        <taxon>Dothideomycetes incertae sedis</taxon>
        <taxon>Botryosphaeriales</taxon>
        <taxon>Aplosporellaceae</taxon>
        <taxon>Aplosporella</taxon>
    </lineage>
</organism>